<protein>
    <submittedName>
        <fullName evidence="1">Uncharacterized protein</fullName>
    </submittedName>
</protein>
<dbReference type="OrthoDB" id="2343366at2759"/>
<comment type="caution">
    <text evidence="1">The sequence shown here is derived from an EMBL/GenBank/DDBJ whole genome shotgun (WGS) entry which is preliminary data.</text>
</comment>
<evidence type="ECO:0000313" key="1">
    <source>
        <dbReference type="EMBL" id="KAF0687483.1"/>
    </source>
</evidence>
<feature type="non-terminal residue" evidence="1">
    <location>
        <position position="837"/>
    </location>
</feature>
<name>A0A6A4XYV9_9STRA</name>
<sequence>MTTSLRGVACSFEGLKCYHVLRILADNDDGVAVFQPSLVEHEIFRFLRAIAVLPESTAAATSQPDLLGKYLNENVLAGTRHSMDVMAYFGKQSAVQHQLTVDGWWPRTLSKYIELDEEGVYALSHGSATGHADGLRVVLFAWLTDTSFESKNVRERATYVLRFLTSLTSNVVCCLTKDDAAQGKIVAPPRDGVALNKKYSMSFSIQTAKVQEETVTCQLRYEAGWGEMYDGGVLVPSNVVSLIVVKLDRNVVTKHVDKRMQNSAAFAAWLTDVMATHVVDVNCQLPQSWMASALELNGEFPQQVMDSISKEAIEESLWLDAQEKAKRDLEALKSRCELNGKYAFYLKVQGRPKEVAACAALDKDIATLRGWHLDMGLRTNPYVVNYRADTFKWINEANSRLEEPQSLLSWVGLFGFTAAPKPLEFPILHRGQTIRTILAGLQDRLEQAYIVWWNYFKQELETTGLVAHVATKEHNTEMNAKKVGEMLKSQKEEVIRDAFKCMVDSKNDDQPSQLHVALKSDSGRYGYLAFSRQDYHDNALIASLYEVPTKIPQFRARLVLPAKAKVLFMCRYDDISVVVYVKERAGSMETHVKSFKKENELHTRTFPKETILCDFDPGHRLLALLHSTTAVEVYAFNESYKVLERVYAVNLDILRLQSPFIHLLVFGGDNHGIAVVDHLARLQYFFFRSKQMSTLVENVLVADNSKLVKVEGGAMLLLLTKTTQDTTEYCVLVQTMLTVDNTMLPEAELRLPISMDWSGCSVVCVNDSLVCFDPITTRVRMWTVDIVTGKTAWQLQRSQKTRGVENAMEAHPLWSLFHLFEKFPVQSLVAKSTSDSL</sequence>
<accession>A0A6A4XYV9</accession>
<organism evidence="1">
    <name type="scientific">Aphanomyces stellatus</name>
    <dbReference type="NCBI Taxonomy" id="120398"/>
    <lineage>
        <taxon>Eukaryota</taxon>
        <taxon>Sar</taxon>
        <taxon>Stramenopiles</taxon>
        <taxon>Oomycota</taxon>
        <taxon>Saprolegniomycetes</taxon>
        <taxon>Saprolegniales</taxon>
        <taxon>Verrucalvaceae</taxon>
        <taxon>Aphanomyces</taxon>
    </lineage>
</organism>
<proteinExistence type="predicted"/>
<dbReference type="AlphaFoldDB" id="A0A6A4XYV9"/>
<gene>
    <name evidence="1" type="ORF">As57867_020724</name>
</gene>
<reference evidence="1" key="1">
    <citation type="submission" date="2019-06" db="EMBL/GenBank/DDBJ databases">
        <title>Genomics analysis of Aphanomyces spp. identifies a new class of oomycete effector associated with host adaptation.</title>
        <authorList>
            <person name="Gaulin E."/>
        </authorList>
    </citation>
    <scope>NUCLEOTIDE SEQUENCE</scope>
    <source>
        <strain evidence="1">CBS 578.67</strain>
    </source>
</reference>
<dbReference type="EMBL" id="VJMH01006910">
    <property type="protein sequence ID" value="KAF0687483.1"/>
    <property type="molecule type" value="Genomic_DNA"/>
</dbReference>